<dbReference type="GO" id="GO:0005975">
    <property type="term" value="P:carbohydrate metabolic process"/>
    <property type="evidence" value="ECO:0007669"/>
    <property type="project" value="InterPro"/>
</dbReference>
<evidence type="ECO:0000256" key="1">
    <source>
        <dbReference type="ARBA" id="ARBA00010838"/>
    </source>
</evidence>
<dbReference type="GO" id="GO:0008422">
    <property type="term" value="F:beta-glucosidase activity"/>
    <property type="evidence" value="ECO:0007669"/>
    <property type="project" value="TreeGrafter"/>
</dbReference>
<evidence type="ECO:0000313" key="4">
    <source>
        <dbReference type="EMBL" id="KAK4415539.1"/>
    </source>
</evidence>
<dbReference type="Gene3D" id="3.20.20.80">
    <property type="entry name" value="Glycosidases"/>
    <property type="match status" value="2"/>
</dbReference>
<evidence type="ECO:0000256" key="3">
    <source>
        <dbReference type="RuleBase" id="RU003690"/>
    </source>
</evidence>
<sequence length="342" mass="39208">MSIGLGLNYDHFNRSVFSPGFLFGAASSAYQYEGAAFEVGKGPSIWDTFTHKFPGKILDRSNGDVADNFYYLYKEDVKLMKYIGLDAFRMSISWSRILPRGKLNGGVNKEGIAFYNNIFDELLANGITPLVTLFHWDLPQTLEDEYRGFLSPQVIDDFRDFGDLCFKEFGDRIKHWITINEPFAFANGGYDGSFLGNLAPAHDINGVPIGEPTEVSTFFVYPKGLYKLLVYTKKKYKNPTIFITETGIADRKNGTIKHIRDFHRIDFYNRHFWTVQRAIKQGVKVKGIFGWSFLDDFEWGDGYDIGFGFFYVDFQNELKRIPKLSAIWFKHFLSKSGEGKIA</sequence>
<dbReference type="SUPFAM" id="SSF51445">
    <property type="entry name" value="(Trans)glycosidases"/>
    <property type="match status" value="1"/>
</dbReference>
<evidence type="ECO:0000313" key="5">
    <source>
        <dbReference type="Proteomes" id="UP001293254"/>
    </source>
</evidence>
<evidence type="ECO:0000256" key="2">
    <source>
        <dbReference type="ARBA" id="ARBA00022801"/>
    </source>
</evidence>
<reference evidence="4" key="1">
    <citation type="submission" date="2020-06" db="EMBL/GenBank/DDBJ databases">
        <authorList>
            <person name="Li T."/>
            <person name="Hu X."/>
            <person name="Zhang T."/>
            <person name="Song X."/>
            <person name="Zhang H."/>
            <person name="Dai N."/>
            <person name="Sheng W."/>
            <person name="Hou X."/>
            <person name="Wei L."/>
        </authorList>
    </citation>
    <scope>NUCLEOTIDE SEQUENCE</scope>
    <source>
        <strain evidence="4">3651</strain>
        <tissue evidence="4">Leaf</tissue>
    </source>
</reference>
<dbReference type="EMBL" id="JACGWO010000011">
    <property type="protein sequence ID" value="KAK4415539.1"/>
    <property type="molecule type" value="Genomic_DNA"/>
</dbReference>
<reference evidence="4" key="2">
    <citation type="journal article" date="2024" name="Plant">
        <title>Genomic evolution and insights into agronomic trait innovations of Sesamum species.</title>
        <authorList>
            <person name="Miao H."/>
            <person name="Wang L."/>
            <person name="Qu L."/>
            <person name="Liu H."/>
            <person name="Sun Y."/>
            <person name="Le M."/>
            <person name="Wang Q."/>
            <person name="Wei S."/>
            <person name="Zheng Y."/>
            <person name="Lin W."/>
            <person name="Duan Y."/>
            <person name="Cao H."/>
            <person name="Xiong S."/>
            <person name="Wang X."/>
            <person name="Wei L."/>
            <person name="Li C."/>
            <person name="Ma Q."/>
            <person name="Ju M."/>
            <person name="Zhao R."/>
            <person name="Li G."/>
            <person name="Mu C."/>
            <person name="Tian Q."/>
            <person name="Mei H."/>
            <person name="Zhang T."/>
            <person name="Gao T."/>
            <person name="Zhang H."/>
        </authorList>
    </citation>
    <scope>NUCLEOTIDE SEQUENCE</scope>
    <source>
        <strain evidence="4">3651</strain>
    </source>
</reference>
<dbReference type="AlphaFoldDB" id="A0AAE1XPB1"/>
<comment type="similarity">
    <text evidence="1 3">Belongs to the glycosyl hydrolase 1 family.</text>
</comment>
<accession>A0AAE1XPB1</accession>
<gene>
    <name evidence="4" type="ORF">Salat_2661300</name>
</gene>
<dbReference type="InterPro" id="IPR017853">
    <property type="entry name" value="GH"/>
</dbReference>
<dbReference type="InterPro" id="IPR001360">
    <property type="entry name" value="Glyco_hydro_1"/>
</dbReference>
<dbReference type="InterPro" id="IPR033132">
    <property type="entry name" value="GH_1_N_CS"/>
</dbReference>
<dbReference type="Proteomes" id="UP001293254">
    <property type="component" value="Unassembled WGS sequence"/>
</dbReference>
<dbReference type="PROSITE" id="PS00653">
    <property type="entry name" value="GLYCOSYL_HYDROL_F1_2"/>
    <property type="match status" value="1"/>
</dbReference>
<dbReference type="Pfam" id="PF00232">
    <property type="entry name" value="Glyco_hydro_1"/>
    <property type="match status" value="2"/>
</dbReference>
<comment type="caution">
    <text evidence="4">The sequence shown here is derived from an EMBL/GenBank/DDBJ whole genome shotgun (WGS) entry which is preliminary data.</text>
</comment>
<dbReference type="PANTHER" id="PTHR10353:SF318">
    <property type="entry name" value="BETA-GLUCOSIDASE 31-RELATED"/>
    <property type="match status" value="1"/>
</dbReference>
<protein>
    <submittedName>
        <fullName evidence="4">Furcatin hydrolase</fullName>
    </submittedName>
</protein>
<keyword evidence="2 4" id="KW-0378">Hydrolase</keyword>
<organism evidence="4 5">
    <name type="scientific">Sesamum alatum</name>
    <dbReference type="NCBI Taxonomy" id="300844"/>
    <lineage>
        <taxon>Eukaryota</taxon>
        <taxon>Viridiplantae</taxon>
        <taxon>Streptophyta</taxon>
        <taxon>Embryophyta</taxon>
        <taxon>Tracheophyta</taxon>
        <taxon>Spermatophyta</taxon>
        <taxon>Magnoliopsida</taxon>
        <taxon>eudicotyledons</taxon>
        <taxon>Gunneridae</taxon>
        <taxon>Pentapetalae</taxon>
        <taxon>asterids</taxon>
        <taxon>lamiids</taxon>
        <taxon>Lamiales</taxon>
        <taxon>Pedaliaceae</taxon>
        <taxon>Sesamum</taxon>
    </lineage>
</organism>
<proteinExistence type="inferred from homology"/>
<keyword evidence="5" id="KW-1185">Reference proteome</keyword>
<name>A0AAE1XPB1_9LAMI</name>
<dbReference type="PANTHER" id="PTHR10353">
    <property type="entry name" value="GLYCOSYL HYDROLASE"/>
    <property type="match status" value="1"/>
</dbReference>
<dbReference type="PRINTS" id="PR00131">
    <property type="entry name" value="GLHYDRLASE1"/>
</dbReference>